<name>A0A4R5VZ78_9BACI</name>
<sequence>MITFISTVLSVLFVLPPLGFVAAYIIFRMITKNKRKSVHKALDFTTFLFIIAVHFLIVTIWGKSLFWLIIIVVILIAMTFAVVHWKIKGEILFGKVLKGFWRCNFIVFFLFYTALTFYGSIHRALTFTFFS</sequence>
<dbReference type="AlphaFoldDB" id="A0A4R5VZ78"/>
<feature type="transmembrane region" description="Helical" evidence="1">
    <location>
        <begin position="6"/>
        <end position="30"/>
    </location>
</feature>
<evidence type="ECO:0000313" key="3">
    <source>
        <dbReference type="EMBL" id="TDK64930.1"/>
    </source>
</evidence>
<keyword evidence="1" id="KW-0472">Membrane</keyword>
<keyword evidence="1" id="KW-0812">Transmembrane</keyword>
<feature type="transmembrane region" description="Helical" evidence="1">
    <location>
        <begin position="67"/>
        <end position="87"/>
    </location>
</feature>
<reference evidence="2" key="2">
    <citation type="submission" date="2023-08" db="EMBL/GenBank/DDBJ databases">
        <title>Nitrogen cycling bacteria in agricultural field soils.</title>
        <authorList>
            <person name="Jang J."/>
        </authorList>
    </citation>
    <scope>NUCLEOTIDE SEQUENCE</scope>
    <source>
        <strain evidence="2">PS3-36</strain>
    </source>
</reference>
<feature type="transmembrane region" description="Helical" evidence="1">
    <location>
        <begin position="99"/>
        <end position="121"/>
    </location>
</feature>
<dbReference type="RefSeq" id="WP_133332528.1">
    <property type="nucleotide sequence ID" value="NZ_JAVGVR010000001.1"/>
</dbReference>
<protein>
    <submittedName>
        <fullName evidence="3">DUF3397 domain-containing protein</fullName>
    </submittedName>
</protein>
<dbReference type="InterPro" id="IPR024515">
    <property type="entry name" value="DUF3397"/>
</dbReference>
<reference evidence="3 4" key="1">
    <citation type="submission" date="2019-03" db="EMBL/GenBank/DDBJ databases">
        <title>Bacillus niacini sp. nov. a Nicotinate-Metabolizing Mesophile Isolated from Soil.</title>
        <authorList>
            <person name="Zhang G."/>
        </authorList>
    </citation>
    <scope>NUCLEOTIDE SEQUENCE [LARGE SCALE GENOMIC DNA]</scope>
    <source>
        <strain evidence="3 4">WN066</strain>
    </source>
</reference>
<proteinExistence type="predicted"/>
<evidence type="ECO:0000313" key="2">
    <source>
        <dbReference type="EMBL" id="MDQ6596859.1"/>
    </source>
</evidence>
<dbReference type="EMBL" id="JAVGVR010000001">
    <property type="protein sequence ID" value="MDQ6596859.1"/>
    <property type="molecule type" value="Genomic_DNA"/>
</dbReference>
<dbReference type="EMBL" id="SMYO01000001">
    <property type="protein sequence ID" value="TDK64930.1"/>
    <property type="molecule type" value="Genomic_DNA"/>
</dbReference>
<evidence type="ECO:0000256" key="1">
    <source>
        <dbReference type="SAM" id="Phobius"/>
    </source>
</evidence>
<dbReference type="Proteomes" id="UP001178888">
    <property type="component" value="Unassembled WGS sequence"/>
</dbReference>
<evidence type="ECO:0000313" key="5">
    <source>
        <dbReference type="Proteomes" id="UP001178888"/>
    </source>
</evidence>
<accession>A0A4R5VZ78</accession>
<keyword evidence="5" id="KW-1185">Reference proteome</keyword>
<dbReference type="Proteomes" id="UP000295132">
    <property type="component" value="Unassembled WGS sequence"/>
</dbReference>
<dbReference type="Pfam" id="PF11877">
    <property type="entry name" value="DUF3397"/>
    <property type="match status" value="1"/>
</dbReference>
<comment type="caution">
    <text evidence="3">The sequence shown here is derived from an EMBL/GenBank/DDBJ whole genome shotgun (WGS) entry which is preliminary data.</text>
</comment>
<gene>
    <name evidence="3" type="ORF">E2K98_01390</name>
    <name evidence="2" type="ORF">RCG21_10930</name>
</gene>
<organism evidence="3 4">
    <name type="scientific">Bacillus salipaludis</name>
    <dbReference type="NCBI Taxonomy" id="2547811"/>
    <lineage>
        <taxon>Bacteria</taxon>
        <taxon>Bacillati</taxon>
        <taxon>Bacillota</taxon>
        <taxon>Bacilli</taxon>
        <taxon>Bacillales</taxon>
        <taxon>Bacillaceae</taxon>
        <taxon>Bacillus</taxon>
    </lineage>
</organism>
<keyword evidence="1" id="KW-1133">Transmembrane helix</keyword>
<evidence type="ECO:0000313" key="4">
    <source>
        <dbReference type="Proteomes" id="UP000295132"/>
    </source>
</evidence>
<feature type="transmembrane region" description="Helical" evidence="1">
    <location>
        <begin position="42"/>
        <end position="61"/>
    </location>
</feature>